<comment type="subcellular location">
    <subcellularLocation>
        <location evidence="1">Cell inner membrane</location>
        <topology evidence="1">Multi-pass membrane protein</topology>
    </subcellularLocation>
</comment>
<dbReference type="AlphaFoldDB" id="A0A4R6Y1D5"/>
<protein>
    <submittedName>
        <fullName evidence="10">Uncharacterized protein</fullName>
    </submittedName>
</protein>
<evidence type="ECO:0000256" key="2">
    <source>
        <dbReference type="ARBA" id="ARBA00022448"/>
    </source>
</evidence>
<keyword evidence="4" id="KW-0997">Cell inner membrane</keyword>
<evidence type="ECO:0000256" key="8">
    <source>
        <dbReference type="ARBA" id="ARBA00035655"/>
    </source>
</evidence>
<evidence type="ECO:0000313" key="11">
    <source>
        <dbReference type="Proteomes" id="UP000294480"/>
    </source>
</evidence>
<reference evidence="10 11" key="1">
    <citation type="submission" date="2019-03" db="EMBL/GenBank/DDBJ databases">
        <title>Genomic Encyclopedia of Type Strains, Phase IV (KMG-IV): sequencing the most valuable type-strain genomes for metagenomic binning, comparative biology and taxonomic classification.</title>
        <authorList>
            <person name="Goeker M."/>
        </authorList>
    </citation>
    <scope>NUCLEOTIDE SEQUENCE [LARGE SCALE GENOMIC DNA]</scope>
    <source>
        <strain evidence="10 11">DSM 102852</strain>
    </source>
</reference>
<evidence type="ECO:0000256" key="5">
    <source>
        <dbReference type="ARBA" id="ARBA00022692"/>
    </source>
</evidence>
<evidence type="ECO:0000256" key="4">
    <source>
        <dbReference type="ARBA" id="ARBA00022519"/>
    </source>
</evidence>
<keyword evidence="7 9" id="KW-0472">Membrane</keyword>
<dbReference type="Pfam" id="PF04143">
    <property type="entry name" value="Sulf_transp"/>
    <property type="match status" value="1"/>
</dbReference>
<evidence type="ECO:0000256" key="6">
    <source>
        <dbReference type="ARBA" id="ARBA00022989"/>
    </source>
</evidence>
<accession>A0A4R6Y1D5</accession>
<dbReference type="OrthoDB" id="9814020at2"/>
<sequence length="140" mass="14395">MDFKWALFGGVLIGLSSVLLLVILGRVAGISGIVSGMFYPSAHSPASPKLDRWWRIAFVVGLVVGGCVTTDVMSIEIHAPTLSYGGLALAGILVGVGTVLGSGCTSGHGVCGLGRLSRRSLVAVLTFMAAGMLTVTLMNF</sequence>
<keyword evidence="5 9" id="KW-0812">Transmembrane</keyword>
<dbReference type="Proteomes" id="UP000294480">
    <property type="component" value="Unassembled WGS sequence"/>
</dbReference>
<evidence type="ECO:0000256" key="7">
    <source>
        <dbReference type="ARBA" id="ARBA00023136"/>
    </source>
</evidence>
<dbReference type="InterPro" id="IPR007272">
    <property type="entry name" value="Sulf_transp_TsuA/YedE"/>
</dbReference>
<name>A0A4R6Y1D5_9BURK</name>
<dbReference type="RefSeq" id="WP_133621326.1">
    <property type="nucleotide sequence ID" value="NZ_SNZE01000025.1"/>
</dbReference>
<evidence type="ECO:0000256" key="9">
    <source>
        <dbReference type="SAM" id="Phobius"/>
    </source>
</evidence>
<keyword evidence="11" id="KW-1185">Reference proteome</keyword>
<keyword evidence="6 9" id="KW-1133">Transmembrane helix</keyword>
<dbReference type="PANTHER" id="PTHR30574:SF1">
    <property type="entry name" value="SULPHUR TRANSPORT DOMAIN-CONTAINING PROTEIN"/>
    <property type="match status" value="1"/>
</dbReference>
<organism evidence="10 11">
    <name type="scientific">Hydromonas duriensis</name>
    <dbReference type="NCBI Taxonomy" id="1527608"/>
    <lineage>
        <taxon>Bacteria</taxon>
        <taxon>Pseudomonadati</taxon>
        <taxon>Pseudomonadota</taxon>
        <taxon>Betaproteobacteria</taxon>
        <taxon>Burkholderiales</taxon>
        <taxon>Burkholderiaceae</taxon>
        <taxon>Hydromonas</taxon>
    </lineage>
</organism>
<gene>
    <name evidence="10" type="ORF">DFR44_1258</name>
</gene>
<evidence type="ECO:0000313" key="10">
    <source>
        <dbReference type="EMBL" id="TDR30184.1"/>
    </source>
</evidence>
<dbReference type="GO" id="GO:0005886">
    <property type="term" value="C:plasma membrane"/>
    <property type="evidence" value="ECO:0007669"/>
    <property type="project" value="UniProtKB-SubCell"/>
</dbReference>
<proteinExistence type="inferred from homology"/>
<dbReference type="PANTHER" id="PTHR30574">
    <property type="entry name" value="INNER MEMBRANE PROTEIN YEDE"/>
    <property type="match status" value="1"/>
</dbReference>
<evidence type="ECO:0000256" key="1">
    <source>
        <dbReference type="ARBA" id="ARBA00004429"/>
    </source>
</evidence>
<keyword evidence="2" id="KW-0813">Transport</keyword>
<evidence type="ECO:0000256" key="3">
    <source>
        <dbReference type="ARBA" id="ARBA00022475"/>
    </source>
</evidence>
<dbReference type="EMBL" id="SNZE01000025">
    <property type="protein sequence ID" value="TDR30184.1"/>
    <property type="molecule type" value="Genomic_DNA"/>
</dbReference>
<feature type="transmembrane region" description="Helical" evidence="9">
    <location>
        <begin position="120"/>
        <end position="138"/>
    </location>
</feature>
<feature type="transmembrane region" description="Helical" evidence="9">
    <location>
        <begin position="82"/>
        <end position="100"/>
    </location>
</feature>
<keyword evidence="3" id="KW-1003">Cell membrane</keyword>
<comment type="caution">
    <text evidence="10">The sequence shown here is derived from an EMBL/GenBank/DDBJ whole genome shotgun (WGS) entry which is preliminary data.</text>
</comment>
<feature type="transmembrane region" description="Helical" evidence="9">
    <location>
        <begin position="53"/>
        <end position="75"/>
    </location>
</feature>
<comment type="similarity">
    <text evidence="8">Belongs to the TsuA/YedE (TC 9.B.102) family.</text>
</comment>